<dbReference type="EMBL" id="LPXH01000027">
    <property type="protein sequence ID" value="KUF40535.1"/>
    <property type="molecule type" value="Genomic_DNA"/>
</dbReference>
<keyword evidence="1" id="KW-0732">Signal</keyword>
<reference evidence="2 5" key="2">
    <citation type="submission" date="2017-03" db="EMBL/GenBank/DDBJ databases">
        <title>Rapid Whole Genome Sequencing of Comamonas kerstersii Causing Continuous ambulatory Peritoneal Dialysis-Associated Peritonitis.</title>
        <authorList>
            <person name="Zheng B."/>
        </authorList>
    </citation>
    <scope>NUCLEOTIDE SEQUENCE [LARGE SCALE GENOMIC DNA]</scope>
    <source>
        <strain evidence="2 5">8943</strain>
    </source>
</reference>
<dbReference type="Proteomes" id="UP000242792">
    <property type="component" value="Chromosome"/>
</dbReference>
<name>A0A0W7YZE2_9BURK</name>
<dbReference type="RefSeq" id="WP_054067164.1">
    <property type="nucleotide sequence ID" value="NZ_CATYED010000003.1"/>
</dbReference>
<evidence type="ECO:0000256" key="1">
    <source>
        <dbReference type="SAM" id="SignalP"/>
    </source>
</evidence>
<dbReference type="AlphaFoldDB" id="A0A0W7YZE2"/>
<sequence>MSFWKTILTGALLGTASLSWAATGSVPSCYTANKLPMAAPVPEREVFILLDQTTPLDATLQKSVIENVARVLQPGSAYSIATFSSFGQGRYLELLAAGAMEVTLPESARNSIGVKVLRNFDACLVSQQNFVRKTAAAALQQALSGINPDYAKSDVMASVKEMSARIKQSPASSKVLFLVSDMLENSAVSSFYANRNVRQLNPGAELQKATSASMLADLDGARVFVLGAGLVQDAQSKGRAQDSGVYRSPQAMNALKDFWNQYFQNSNATLQEFGMPALLVPVQ</sequence>
<feature type="signal peptide" evidence="1">
    <location>
        <begin position="1"/>
        <end position="21"/>
    </location>
</feature>
<evidence type="ECO:0000313" key="3">
    <source>
        <dbReference type="EMBL" id="KUF40535.1"/>
    </source>
</evidence>
<dbReference type="Proteomes" id="UP000053300">
    <property type="component" value="Unassembled WGS sequence"/>
</dbReference>
<reference evidence="3 4" key="1">
    <citation type="submission" date="2015-12" db="EMBL/GenBank/DDBJ databases">
        <title>Complete genome sequence of a multi-drug resistant strain Acidovorax sp. 12322-1.</title>
        <authorList>
            <person name="Ming D."/>
            <person name="Wang M."/>
            <person name="Hu S."/>
            <person name="Zhou Y."/>
            <person name="Jiang T."/>
        </authorList>
    </citation>
    <scope>NUCLEOTIDE SEQUENCE [LARGE SCALE GENOMIC DNA]</scope>
    <source>
        <strain evidence="3 4">12322-1</strain>
    </source>
</reference>
<dbReference type="KEGG" id="cke:B5M06_07200"/>
<dbReference type="GeneID" id="83039106"/>
<evidence type="ECO:0008006" key="6">
    <source>
        <dbReference type="Google" id="ProtNLM"/>
    </source>
</evidence>
<gene>
    <name evidence="3" type="ORF">AS359_03180</name>
    <name evidence="2" type="ORF">B5M06_07200</name>
</gene>
<evidence type="ECO:0000313" key="5">
    <source>
        <dbReference type="Proteomes" id="UP000242792"/>
    </source>
</evidence>
<dbReference type="EMBL" id="CP020121">
    <property type="protein sequence ID" value="AQZ98071.1"/>
    <property type="molecule type" value="Genomic_DNA"/>
</dbReference>
<dbReference type="STRING" id="225992.B5M06_07200"/>
<accession>A0A0W7YZE2</accession>
<accession>A0A1V0BDX9</accession>
<keyword evidence="4" id="KW-1185">Reference proteome</keyword>
<evidence type="ECO:0000313" key="2">
    <source>
        <dbReference type="EMBL" id="AQZ98071.1"/>
    </source>
</evidence>
<protein>
    <recommendedName>
        <fullName evidence="6">VWFA domain-containing protein</fullName>
    </recommendedName>
</protein>
<feature type="chain" id="PRO_5036003237" description="VWFA domain-containing protein" evidence="1">
    <location>
        <begin position="22"/>
        <end position="283"/>
    </location>
</feature>
<evidence type="ECO:0000313" key="4">
    <source>
        <dbReference type="Proteomes" id="UP000053300"/>
    </source>
</evidence>
<organism evidence="3 4">
    <name type="scientific">Comamonas kerstersii</name>
    <dbReference type="NCBI Taxonomy" id="225992"/>
    <lineage>
        <taxon>Bacteria</taxon>
        <taxon>Pseudomonadati</taxon>
        <taxon>Pseudomonadota</taxon>
        <taxon>Betaproteobacteria</taxon>
        <taxon>Burkholderiales</taxon>
        <taxon>Comamonadaceae</taxon>
        <taxon>Comamonas</taxon>
    </lineage>
</organism>
<proteinExistence type="predicted"/>
<accession>A0A1V3TMY2</accession>